<dbReference type="RefSeq" id="WP_129517132.1">
    <property type="nucleotide sequence ID" value="NZ_QWEX01000002.1"/>
</dbReference>
<dbReference type="Proteomes" id="UP000289650">
    <property type="component" value="Unassembled WGS sequence"/>
</dbReference>
<evidence type="ECO:0000313" key="2">
    <source>
        <dbReference type="Proteomes" id="UP000289650"/>
    </source>
</evidence>
<dbReference type="OrthoDB" id="6064495at2"/>
<gene>
    <name evidence="1" type="ORF">D1006_31925</name>
</gene>
<sequence>MPLSYDLTKLDPAGFEHMVLALAVELLGPGATNFSPGPDGGRDTVFEGEPNYPSSRTRWSGTWYIQCKFHAPHLSKNPQTWLLDQIKNEIAEFIRPGTDRKWPDNWIIATNIDPSGKAKTGSFDKAHALIKKANPRMKFDIWGGAKILTLLKRYPKIAEQYAHFVTPGEVIAKLRENLADLYADVGKIADHVITSQFGEQIYTKLEQAGSSSDSRPGIHKLFVDLPYAAVDQDVAGDVADALLASASRNQRPSARASLNDLGARWNQHPQRARVLVLKGGPGQGKSTIGQYVAQVQRAAYILGNNTAVSSKNLEVAKEIEETAGMRRHWPVVPRIPLQLELKDFAQWFGERNSNDPKGVVTYISARISRSLEMTVLPGTLKRAIGSLRWLVIFDGLDEVPNDVKDEVGREVRHFLDDVVAELDADVVALCTSRPQGYSGQFDQLDGPLADLLPLEPETALNCCEPLIAMDRSAPEADQLMDILRSAIRSPGVRDLMTTPLQSHIMAVVVRDGGRPPERRWQLFSNFYQVMKKRELLKGFPNKEIRELLNEQDKLLKTLHAALGFLLHSRAERSGGAMTQLSRVEFRELVHHDLSPLKYPTVKLVARPQEKPCHEEVAVQ</sequence>
<dbReference type="AlphaFoldDB" id="A0A4Q2AJF2"/>
<name>A0A4Q2AJF2_9BURK</name>
<evidence type="ECO:0000313" key="1">
    <source>
        <dbReference type="EMBL" id="RXV69638.1"/>
    </source>
</evidence>
<evidence type="ECO:0008006" key="3">
    <source>
        <dbReference type="Google" id="ProtNLM"/>
    </source>
</evidence>
<proteinExistence type="predicted"/>
<dbReference type="SUPFAM" id="SSF52540">
    <property type="entry name" value="P-loop containing nucleoside triphosphate hydrolases"/>
    <property type="match status" value="1"/>
</dbReference>
<dbReference type="Gene3D" id="3.40.50.300">
    <property type="entry name" value="P-loop containing nucleotide triphosphate hydrolases"/>
    <property type="match status" value="1"/>
</dbReference>
<accession>A0A4Q2AJF2</accession>
<dbReference type="InterPro" id="IPR027417">
    <property type="entry name" value="P-loop_NTPase"/>
</dbReference>
<protein>
    <recommendedName>
        <fullName evidence="3">NACHT domain-containing protein</fullName>
    </recommendedName>
</protein>
<reference evidence="1 2" key="1">
    <citation type="submission" date="2018-08" db="EMBL/GenBank/DDBJ databases">
        <title>Mountain-cultivated ginseng endophyte, Burkholderia stabilis and its activity against ginseng root rot disease.</title>
        <authorList>
            <person name="Tapan Kumar M."/>
            <person name="Bae H."/>
            <person name="Shanmugam G."/>
            <person name="Jeon J."/>
        </authorList>
    </citation>
    <scope>NUCLEOTIDE SEQUENCE [LARGE SCALE GENOMIC DNA]</scope>
    <source>
        <strain evidence="1 2">EB159</strain>
    </source>
</reference>
<organism evidence="1 2">
    <name type="scientific">Burkholderia stabilis</name>
    <dbReference type="NCBI Taxonomy" id="95485"/>
    <lineage>
        <taxon>Bacteria</taxon>
        <taxon>Pseudomonadati</taxon>
        <taxon>Pseudomonadota</taxon>
        <taxon>Betaproteobacteria</taxon>
        <taxon>Burkholderiales</taxon>
        <taxon>Burkholderiaceae</taxon>
        <taxon>Burkholderia</taxon>
        <taxon>Burkholderia cepacia complex</taxon>
    </lineage>
</organism>
<comment type="caution">
    <text evidence="1">The sequence shown here is derived from an EMBL/GenBank/DDBJ whole genome shotgun (WGS) entry which is preliminary data.</text>
</comment>
<dbReference type="EMBL" id="QWEX01000002">
    <property type="protein sequence ID" value="RXV69638.1"/>
    <property type="molecule type" value="Genomic_DNA"/>
</dbReference>